<dbReference type="GO" id="GO:0006355">
    <property type="term" value="P:regulation of DNA-templated transcription"/>
    <property type="evidence" value="ECO:0007669"/>
    <property type="project" value="InterPro"/>
</dbReference>
<evidence type="ECO:0000259" key="4">
    <source>
        <dbReference type="PROSITE" id="PS50043"/>
    </source>
</evidence>
<dbReference type="InterPro" id="IPR016032">
    <property type="entry name" value="Sig_transdc_resp-reg_C-effctor"/>
</dbReference>
<keyword evidence="1" id="KW-0805">Transcription regulation</keyword>
<dbReference type="OrthoDB" id="3679796at2"/>
<dbReference type="InterPro" id="IPR000792">
    <property type="entry name" value="Tscrpt_reg_LuxR_C"/>
</dbReference>
<dbReference type="EMBL" id="FNAY01000005">
    <property type="protein sequence ID" value="SDE95963.1"/>
    <property type="molecule type" value="Genomic_DNA"/>
</dbReference>
<dbReference type="Gene3D" id="1.10.10.10">
    <property type="entry name" value="Winged helix-like DNA-binding domain superfamily/Winged helix DNA-binding domain"/>
    <property type="match status" value="1"/>
</dbReference>
<evidence type="ECO:0000313" key="6">
    <source>
        <dbReference type="Proteomes" id="UP000183812"/>
    </source>
</evidence>
<protein>
    <submittedName>
        <fullName evidence="5">LuxR family transcriptional regulator</fullName>
    </submittedName>
</protein>
<dbReference type="SMART" id="SM00421">
    <property type="entry name" value="HTH_LUXR"/>
    <property type="match status" value="1"/>
</dbReference>
<keyword evidence="2" id="KW-0238">DNA-binding</keyword>
<dbReference type="InterPro" id="IPR005143">
    <property type="entry name" value="TF_LuxR_autoind-bd_dom"/>
</dbReference>
<dbReference type="Pfam" id="PF03472">
    <property type="entry name" value="Autoind_bind"/>
    <property type="match status" value="1"/>
</dbReference>
<dbReference type="InterPro" id="IPR036693">
    <property type="entry name" value="TF_LuxR_autoind-bd_dom_sf"/>
</dbReference>
<reference evidence="5 6" key="1">
    <citation type="submission" date="2016-10" db="EMBL/GenBank/DDBJ databases">
        <authorList>
            <person name="de Groot N.N."/>
        </authorList>
    </citation>
    <scope>NUCLEOTIDE SEQUENCE [LARGE SCALE GENOMIC DNA]</scope>
    <source>
        <strain evidence="6">DSM 938 / 37b4</strain>
    </source>
</reference>
<evidence type="ECO:0000256" key="3">
    <source>
        <dbReference type="ARBA" id="ARBA00023163"/>
    </source>
</evidence>
<evidence type="ECO:0000256" key="1">
    <source>
        <dbReference type="ARBA" id="ARBA00023015"/>
    </source>
</evidence>
<dbReference type="Gene3D" id="3.30.450.80">
    <property type="entry name" value="Transcription factor LuxR-like, autoinducer-binding domain"/>
    <property type="match status" value="1"/>
</dbReference>
<dbReference type="InterPro" id="IPR036388">
    <property type="entry name" value="WH-like_DNA-bd_sf"/>
</dbReference>
<feature type="domain" description="HTH luxR-type" evidence="4">
    <location>
        <begin position="177"/>
        <end position="242"/>
    </location>
</feature>
<accession>A0A1G7H6L3</accession>
<dbReference type="PRINTS" id="PR00038">
    <property type="entry name" value="HTHLUXR"/>
</dbReference>
<dbReference type="SUPFAM" id="SSF75516">
    <property type="entry name" value="Pheromone-binding domain of LuxR-like quorum-sensing transcription factors"/>
    <property type="match status" value="1"/>
</dbReference>
<evidence type="ECO:0000313" key="5">
    <source>
        <dbReference type="EMBL" id="SDE95963.1"/>
    </source>
</evidence>
<dbReference type="Proteomes" id="UP000183812">
    <property type="component" value="Unassembled WGS sequence"/>
</dbReference>
<sequence length="250" mass="27506">MLDHLEQLLVADDIATIWSMHCAQMAKFGFDRLIYGFTRFSATQNLGSLDDTLILSNHDPAYLNSFLGAGLFSEAPMVKWAIDSVGACSWRMVAERMAAGELTEGERKVIELNRRFQVLAGYSIGFPDTSARAKGAIGLCAQPGLTQADVDAIWDEHGRDLRVLNSIMHLKISALPFSTTRRPLTARQREVLEWVGDGKTSADIAQILGLTTATVEKHLRLAREALEVETTAQALLKASMQKQLFITSAP</sequence>
<dbReference type="CDD" id="cd06170">
    <property type="entry name" value="LuxR_C_like"/>
    <property type="match status" value="1"/>
</dbReference>
<dbReference type="PANTHER" id="PTHR44688:SF16">
    <property type="entry name" value="DNA-BINDING TRANSCRIPTIONAL ACTIVATOR DEVR_DOSR"/>
    <property type="match status" value="1"/>
</dbReference>
<dbReference type="Pfam" id="PF00196">
    <property type="entry name" value="GerE"/>
    <property type="match status" value="1"/>
</dbReference>
<dbReference type="PANTHER" id="PTHR44688">
    <property type="entry name" value="DNA-BINDING TRANSCRIPTIONAL ACTIVATOR DEVR_DOSR"/>
    <property type="match status" value="1"/>
</dbReference>
<dbReference type="PROSITE" id="PS50043">
    <property type="entry name" value="HTH_LUXR_2"/>
    <property type="match status" value="1"/>
</dbReference>
<gene>
    <name evidence="5" type="ORF">SAMN04244550_01421</name>
</gene>
<proteinExistence type="predicted"/>
<dbReference type="RefSeq" id="WP_074553308.1">
    <property type="nucleotide sequence ID" value="NZ_CP119563.1"/>
</dbReference>
<organism evidence="5 6">
    <name type="scientific">Rhodobacter capsulatus</name>
    <name type="common">Rhodopseudomonas capsulata</name>
    <dbReference type="NCBI Taxonomy" id="1061"/>
    <lineage>
        <taxon>Bacteria</taxon>
        <taxon>Pseudomonadati</taxon>
        <taxon>Pseudomonadota</taxon>
        <taxon>Alphaproteobacteria</taxon>
        <taxon>Rhodobacterales</taxon>
        <taxon>Rhodobacter group</taxon>
        <taxon>Rhodobacter</taxon>
    </lineage>
</organism>
<evidence type="ECO:0000256" key="2">
    <source>
        <dbReference type="ARBA" id="ARBA00023125"/>
    </source>
</evidence>
<dbReference type="GO" id="GO:0003677">
    <property type="term" value="F:DNA binding"/>
    <property type="evidence" value="ECO:0007669"/>
    <property type="project" value="UniProtKB-KW"/>
</dbReference>
<keyword evidence="3" id="KW-0804">Transcription</keyword>
<dbReference type="AlphaFoldDB" id="A0A1G7H6L3"/>
<name>A0A1G7H6L3_RHOCA</name>
<dbReference type="SUPFAM" id="SSF46894">
    <property type="entry name" value="C-terminal effector domain of the bipartite response regulators"/>
    <property type="match status" value="1"/>
</dbReference>